<protein>
    <submittedName>
        <fullName evidence="2">DUF2721 domain-containing protein</fullName>
    </submittedName>
</protein>
<keyword evidence="1" id="KW-1133">Transmembrane helix</keyword>
<dbReference type="OrthoDB" id="794540at2"/>
<comment type="caution">
    <text evidence="2">The sequence shown here is derived from an EMBL/GenBank/DDBJ whole genome shotgun (WGS) entry which is preliminary data.</text>
</comment>
<keyword evidence="3" id="KW-1185">Reference proteome</keyword>
<feature type="transmembrane region" description="Helical" evidence="1">
    <location>
        <begin position="119"/>
        <end position="142"/>
    </location>
</feature>
<sequence>MEIAEFATNMSTLTVLSAMITPVVLILATGQLILTTSQRLARSIERARKISDQFEELISKEASQVNQERKELLYKLLYRAANRSRKLQQTISLLYVALSVFVATSVTIGLLEVLGYRALWVPVALGLFGTVFLFYATILLVAETRVALGAVDLEMNYLIRNYSREMLTSSSKKESRIS</sequence>
<gene>
    <name evidence="2" type="ORF">FVR03_13245</name>
</gene>
<keyword evidence="1" id="KW-0812">Transmembrane</keyword>
<evidence type="ECO:0000313" key="2">
    <source>
        <dbReference type="EMBL" id="TXK44846.1"/>
    </source>
</evidence>
<reference evidence="2 3" key="1">
    <citation type="submission" date="2019-08" db="EMBL/GenBank/DDBJ databases">
        <authorList>
            <person name="Shi S."/>
        </authorList>
    </citation>
    <scope>NUCLEOTIDE SEQUENCE [LARGE SCALE GENOMIC DNA]</scope>
    <source>
        <strain evidence="2 3">GY10130</strain>
    </source>
</reference>
<proteinExistence type="predicted"/>
<dbReference type="RefSeq" id="WP_147922232.1">
    <property type="nucleotide sequence ID" value="NZ_VRTY01000047.1"/>
</dbReference>
<accession>A0A5C8K2S1</accession>
<organism evidence="2 3">
    <name type="scientific">Pontibacter qinzhouensis</name>
    <dbReference type="NCBI Taxonomy" id="2603253"/>
    <lineage>
        <taxon>Bacteria</taxon>
        <taxon>Pseudomonadati</taxon>
        <taxon>Bacteroidota</taxon>
        <taxon>Cytophagia</taxon>
        <taxon>Cytophagales</taxon>
        <taxon>Hymenobacteraceae</taxon>
        <taxon>Pontibacter</taxon>
    </lineage>
</organism>
<dbReference type="Pfam" id="PF11026">
    <property type="entry name" value="DUF2721"/>
    <property type="match status" value="1"/>
</dbReference>
<evidence type="ECO:0000313" key="3">
    <source>
        <dbReference type="Proteomes" id="UP000321926"/>
    </source>
</evidence>
<dbReference type="EMBL" id="VRTY01000047">
    <property type="protein sequence ID" value="TXK44846.1"/>
    <property type="molecule type" value="Genomic_DNA"/>
</dbReference>
<name>A0A5C8K2S1_9BACT</name>
<dbReference type="AlphaFoldDB" id="A0A5C8K2S1"/>
<feature type="transmembrane region" description="Helical" evidence="1">
    <location>
        <begin position="12"/>
        <end position="34"/>
    </location>
</feature>
<feature type="transmembrane region" description="Helical" evidence="1">
    <location>
        <begin position="93"/>
        <end position="113"/>
    </location>
</feature>
<dbReference type="InterPro" id="IPR021279">
    <property type="entry name" value="DUF2721"/>
</dbReference>
<keyword evidence="1" id="KW-0472">Membrane</keyword>
<dbReference type="Proteomes" id="UP000321926">
    <property type="component" value="Unassembled WGS sequence"/>
</dbReference>
<evidence type="ECO:0000256" key="1">
    <source>
        <dbReference type="SAM" id="Phobius"/>
    </source>
</evidence>